<evidence type="ECO:0000313" key="1">
    <source>
        <dbReference type="EMBL" id="SVC87337.1"/>
    </source>
</evidence>
<organism evidence="1">
    <name type="scientific">marine metagenome</name>
    <dbReference type="NCBI Taxonomy" id="408172"/>
    <lineage>
        <taxon>unclassified sequences</taxon>
        <taxon>metagenomes</taxon>
        <taxon>ecological metagenomes</taxon>
    </lineage>
</organism>
<accession>A0A382QQX0</accession>
<feature type="non-terminal residue" evidence="1">
    <location>
        <position position="330"/>
    </location>
</feature>
<feature type="non-terminal residue" evidence="1">
    <location>
        <position position="1"/>
    </location>
</feature>
<proteinExistence type="predicted"/>
<name>A0A382QQX0_9ZZZZ</name>
<gene>
    <name evidence="1" type="ORF">METZ01_LOCUS340191</name>
</gene>
<dbReference type="AlphaFoldDB" id="A0A382QQX0"/>
<protein>
    <submittedName>
        <fullName evidence="1">Uncharacterized protein</fullName>
    </submittedName>
</protein>
<reference evidence="1" key="1">
    <citation type="submission" date="2018-05" db="EMBL/GenBank/DDBJ databases">
        <authorList>
            <person name="Lanie J.A."/>
            <person name="Ng W.-L."/>
            <person name="Kazmierczak K.M."/>
            <person name="Andrzejewski T.M."/>
            <person name="Davidsen T.M."/>
            <person name="Wayne K.J."/>
            <person name="Tettelin H."/>
            <person name="Glass J.I."/>
            <person name="Rusch D."/>
            <person name="Podicherti R."/>
            <person name="Tsui H.-C.T."/>
            <person name="Winkler M.E."/>
        </authorList>
    </citation>
    <scope>NUCLEOTIDE SEQUENCE</scope>
</reference>
<dbReference type="EMBL" id="UINC01115945">
    <property type="protein sequence ID" value="SVC87337.1"/>
    <property type="molecule type" value="Genomic_DNA"/>
</dbReference>
<sequence>DGCGTMISLELDGMASGMYEIIISNAAGEDIGFSYFDEEIVEEYCGDGVCNGDETEESCPEDCGGGGGTWDGDACTMDDNSVHVAADGSVLYNTLEPVAGFQFSIDGASILDASGGASEEAGFMISFSETTVLGFSLDGSTFDGCGTMISLELDGMASGMSGIIISNAAGEDIGFSYFDEEIVEEYCGDGECNGDETEESCPEDCGGDDCEEAWDGDACSMDNNSIHVTSSGTVLYNTDTPIAGFQFNLDGANILSAAGGNSEAAGFMISASATTVLGFSLDGSTIDGCGTMIELELDGDASGLSGIIISDAGGVEIAFSYFEGGGDGEP</sequence>